<feature type="domain" description="BRCT" evidence="3">
    <location>
        <begin position="464"/>
        <end position="541"/>
    </location>
</feature>
<organism evidence="4 5">
    <name type="scientific">Wallemia hederae</name>
    <dbReference type="NCBI Taxonomy" id="1540922"/>
    <lineage>
        <taxon>Eukaryota</taxon>
        <taxon>Fungi</taxon>
        <taxon>Dikarya</taxon>
        <taxon>Basidiomycota</taxon>
        <taxon>Wallemiomycotina</taxon>
        <taxon>Wallemiomycetes</taxon>
        <taxon>Wallemiales</taxon>
        <taxon>Wallemiaceae</taxon>
        <taxon>Wallemia</taxon>
    </lineage>
</organism>
<dbReference type="PANTHER" id="PTHR13561">
    <property type="entry name" value="DNA REPLICATION REGULATOR DPB11-RELATED"/>
    <property type="match status" value="1"/>
</dbReference>
<feature type="domain" description="BRCT" evidence="3">
    <location>
        <begin position="358"/>
        <end position="455"/>
    </location>
</feature>
<feature type="compositionally biased region" description="Basic residues" evidence="2">
    <location>
        <begin position="1"/>
        <end position="10"/>
    </location>
</feature>
<dbReference type="CDD" id="cd00027">
    <property type="entry name" value="BRCT"/>
    <property type="match status" value="1"/>
</dbReference>
<sequence length="888" mass="97948">MNSRRGHLSRKIPNVKLKPRPGVPVSSSEMQVDAHLQEDDSNDNNEYTTSSSEKPLSSFVFCSTGILNRHELYKKAIEMGASYESSFTDNVTHLLATDFGSPKYNCAVKLGAVIVTPAFVDQSYLQWLDGANIDTDALAEKHALKAFANLTVSMSGIGAGPDRLQYERALLDNGANVSRDLHKQCTHLVTENTTSNKVKWAKSYNSSNGNRIKIVWTEWISACTQVKGRLPEEEFSIEKERPSMDAYRPSQVARPLLARDTEIVKKRSFIEQPGNEDLEKAVVKKSRVAKESLVEGILSQTSRSPRKERPVERVDTSRSLNNSTSFFRDRDSSFITASRPLAPQSSHSLNAQPASSADQKRVFTNYTFSHRGFEKSKSHRLDLELEKYGASVTNSLNLADLTIVPFNRLRLMWFYSGNTYMQTADSHPESLFVTECWVERCMYEGVVVPFARNPLYRPITLPKLSSEIASSLCLTFSGLDECERTHIMRFFKALGVNTRTSYPRDVTHLVSVIPPRGKRYERALEWKNPVIDVGWVWELVKGHSPPLETYLWEEGSGGAEAVSSGNGEGNINSIGNHDQQQAPAANTTVETDFFASQEEQPSVHAAQHENKEAVTAAPPQAQADTHIPLRKTLSTNPFRIRSESSTNAASANSTSGAGLHDSILQLLKQEGEKIYPAHAKLKKRPRLKRTSTGENESRGGSETPAPAVAAAVGPLEQHTENAHNIAAGRGSMSEGVQKAGDSSAAAAAVAAAIDESAVTKNPSKAPSSPLSTPSPPPSMSQLPSQSQSNGLVNESLRIMYDDPEARNERRRILQALTNIGSSDPRNSHTANAKSDENESADVMYRFAKEDFEKPIAETRPKRGAAREGNEKMANQNQKQYDPTQLDEF</sequence>
<dbReference type="GO" id="GO:0006270">
    <property type="term" value="P:DNA replication initiation"/>
    <property type="evidence" value="ECO:0007669"/>
    <property type="project" value="TreeGrafter"/>
</dbReference>
<evidence type="ECO:0000256" key="1">
    <source>
        <dbReference type="ARBA" id="ARBA00022737"/>
    </source>
</evidence>
<dbReference type="Proteomes" id="UP000310189">
    <property type="component" value="Unassembled WGS sequence"/>
</dbReference>
<feature type="compositionally biased region" description="Low complexity" evidence="2">
    <location>
        <begin position="644"/>
        <end position="656"/>
    </location>
</feature>
<keyword evidence="5" id="KW-1185">Reference proteome</keyword>
<dbReference type="InterPro" id="IPR036420">
    <property type="entry name" value="BRCT_dom_sf"/>
</dbReference>
<keyword evidence="1" id="KW-0677">Repeat</keyword>
<dbReference type="SMART" id="SM00292">
    <property type="entry name" value="BRCT"/>
    <property type="match status" value="3"/>
</dbReference>
<feature type="compositionally biased region" description="Low complexity" evidence="2">
    <location>
        <begin position="559"/>
        <end position="576"/>
    </location>
</feature>
<feature type="region of interest" description="Disordered" evidence="2">
    <location>
        <begin position="817"/>
        <end position="888"/>
    </location>
</feature>
<feature type="domain" description="BRCT" evidence="3">
    <location>
        <begin position="51"/>
        <end position="125"/>
    </location>
</feature>
<feature type="region of interest" description="Disordered" evidence="2">
    <location>
        <begin position="1"/>
        <end position="52"/>
    </location>
</feature>
<protein>
    <recommendedName>
        <fullName evidence="3">BRCT domain-containing protein</fullName>
    </recommendedName>
</protein>
<dbReference type="EMBL" id="SPNW01000052">
    <property type="protein sequence ID" value="TIA87587.1"/>
    <property type="molecule type" value="Genomic_DNA"/>
</dbReference>
<feature type="compositionally biased region" description="Polar residues" evidence="2">
    <location>
        <begin position="690"/>
        <end position="700"/>
    </location>
</feature>
<dbReference type="Pfam" id="PF00533">
    <property type="entry name" value="BRCT"/>
    <property type="match status" value="2"/>
</dbReference>
<feature type="region of interest" description="Disordered" evidence="2">
    <location>
        <begin position="756"/>
        <end position="791"/>
    </location>
</feature>
<dbReference type="SUPFAM" id="SSF52113">
    <property type="entry name" value="BRCT domain"/>
    <property type="match status" value="3"/>
</dbReference>
<dbReference type="Pfam" id="PF12738">
    <property type="entry name" value="PTCB-BRCT"/>
    <property type="match status" value="1"/>
</dbReference>
<feature type="compositionally biased region" description="Low complexity" evidence="2">
    <location>
        <begin position="762"/>
        <end position="771"/>
    </location>
</feature>
<feature type="compositionally biased region" description="Low complexity" evidence="2">
    <location>
        <begin position="779"/>
        <end position="788"/>
    </location>
</feature>
<dbReference type="Gene3D" id="3.40.50.10190">
    <property type="entry name" value="BRCT domain"/>
    <property type="match status" value="4"/>
</dbReference>
<feature type="compositionally biased region" description="Basic residues" evidence="2">
    <location>
        <begin position="679"/>
        <end position="689"/>
    </location>
</feature>
<reference evidence="4 5" key="1">
    <citation type="submission" date="2019-03" db="EMBL/GenBank/DDBJ databases">
        <title>Sequencing 23 genomes of Wallemia ichthyophaga.</title>
        <authorList>
            <person name="Gostincar C."/>
        </authorList>
    </citation>
    <scope>NUCLEOTIDE SEQUENCE [LARGE SCALE GENOMIC DNA]</scope>
    <source>
        <strain evidence="4 5">EXF-5753</strain>
    </source>
</reference>
<evidence type="ECO:0000256" key="2">
    <source>
        <dbReference type="SAM" id="MobiDB-lite"/>
    </source>
</evidence>
<dbReference type="InterPro" id="IPR059215">
    <property type="entry name" value="BRCT2_TopBP1-like"/>
</dbReference>
<feature type="region of interest" description="Disordered" evidence="2">
    <location>
        <begin position="557"/>
        <end position="656"/>
    </location>
</feature>
<dbReference type="AlphaFoldDB" id="A0A4T0FGS2"/>
<evidence type="ECO:0000313" key="5">
    <source>
        <dbReference type="Proteomes" id="UP000310189"/>
    </source>
</evidence>
<accession>A0A4T0FGS2</accession>
<dbReference type="CDD" id="cd17731">
    <property type="entry name" value="BRCT_TopBP1_rpt2_like"/>
    <property type="match status" value="1"/>
</dbReference>
<dbReference type="PANTHER" id="PTHR13561:SF20">
    <property type="entry name" value="DNA TOPOISOMERASE 2-BINDING PROTEIN 1"/>
    <property type="match status" value="1"/>
</dbReference>
<gene>
    <name evidence="4" type="ORF">E3P99_03069</name>
</gene>
<evidence type="ECO:0000259" key="3">
    <source>
        <dbReference type="PROSITE" id="PS50172"/>
    </source>
</evidence>
<evidence type="ECO:0000313" key="4">
    <source>
        <dbReference type="EMBL" id="TIA87587.1"/>
    </source>
</evidence>
<dbReference type="GO" id="GO:0033314">
    <property type="term" value="P:mitotic DNA replication checkpoint signaling"/>
    <property type="evidence" value="ECO:0007669"/>
    <property type="project" value="TreeGrafter"/>
</dbReference>
<dbReference type="OrthoDB" id="251770at2759"/>
<feature type="compositionally biased region" description="Basic and acidic residues" evidence="2">
    <location>
        <begin position="846"/>
        <end position="870"/>
    </location>
</feature>
<feature type="compositionally biased region" description="Polar residues" evidence="2">
    <location>
        <begin position="577"/>
        <end position="590"/>
    </location>
</feature>
<proteinExistence type="predicted"/>
<dbReference type="GO" id="GO:0007095">
    <property type="term" value="P:mitotic G2 DNA damage checkpoint signaling"/>
    <property type="evidence" value="ECO:0007669"/>
    <property type="project" value="TreeGrafter"/>
</dbReference>
<feature type="domain" description="BRCT" evidence="3">
    <location>
        <begin position="142"/>
        <end position="237"/>
    </location>
</feature>
<feature type="region of interest" description="Disordered" evidence="2">
    <location>
        <begin position="675"/>
        <end position="706"/>
    </location>
</feature>
<dbReference type="InterPro" id="IPR001357">
    <property type="entry name" value="BRCT_dom"/>
</dbReference>
<name>A0A4T0FGS2_9BASI</name>
<feature type="compositionally biased region" description="Polar residues" evidence="2">
    <location>
        <begin position="872"/>
        <end position="882"/>
    </location>
</feature>
<comment type="caution">
    <text evidence="4">The sequence shown here is derived from an EMBL/GenBank/DDBJ whole genome shotgun (WGS) entry which is preliminary data.</text>
</comment>
<dbReference type="PROSITE" id="PS50172">
    <property type="entry name" value="BRCT"/>
    <property type="match status" value="4"/>
</dbReference>
<feature type="compositionally biased region" description="Polar residues" evidence="2">
    <location>
        <begin position="817"/>
        <end position="832"/>
    </location>
</feature>